<sequence length="64" mass="6893">PHARPAAPDAAFLRRTQRAARNQFPKGRIAPDAAIAAPRAGNNQHRPTSLLSTPSFTACDFPMI</sequence>
<accession>A0A392S5C1</accession>
<protein>
    <submittedName>
        <fullName evidence="1">Uncharacterized protein</fullName>
    </submittedName>
</protein>
<keyword evidence="2" id="KW-1185">Reference proteome</keyword>
<organism evidence="1 2">
    <name type="scientific">Trifolium medium</name>
    <dbReference type="NCBI Taxonomy" id="97028"/>
    <lineage>
        <taxon>Eukaryota</taxon>
        <taxon>Viridiplantae</taxon>
        <taxon>Streptophyta</taxon>
        <taxon>Embryophyta</taxon>
        <taxon>Tracheophyta</taxon>
        <taxon>Spermatophyta</taxon>
        <taxon>Magnoliopsida</taxon>
        <taxon>eudicotyledons</taxon>
        <taxon>Gunneridae</taxon>
        <taxon>Pentapetalae</taxon>
        <taxon>rosids</taxon>
        <taxon>fabids</taxon>
        <taxon>Fabales</taxon>
        <taxon>Fabaceae</taxon>
        <taxon>Papilionoideae</taxon>
        <taxon>50 kb inversion clade</taxon>
        <taxon>NPAAA clade</taxon>
        <taxon>Hologalegina</taxon>
        <taxon>IRL clade</taxon>
        <taxon>Trifolieae</taxon>
        <taxon>Trifolium</taxon>
    </lineage>
</organism>
<dbReference type="AlphaFoldDB" id="A0A392S5C1"/>
<evidence type="ECO:0000313" key="1">
    <source>
        <dbReference type="EMBL" id="MCI44091.1"/>
    </source>
</evidence>
<proteinExistence type="predicted"/>
<comment type="caution">
    <text evidence="1">The sequence shown here is derived from an EMBL/GenBank/DDBJ whole genome shotgun (WGS) entry which is preliminary data.</text>
</comment>
<feature type="non-terminal residue" evidence="1">
    <location>
        <position position="1"/>
    </location>
</feature>
<evidence type="ECO:0000313" key="2">
    <source>
        <dbReference type="Proteomes" id="UP000265520"/>
    </source>
</evidence>
<reference evidence="1 2" key="1">
    <citation type="journal article" date="2018" name="Front. Plant Sci.">
        <title>Red Clover (Trifolium pratense) and Zigzag Clover (T. medium) - A Picture of Genomic Similarities and Differences.</title>
        <authorList>
            <person name="Dluhosova J."/>
            <person name="Istvanek J."/>
            <person name="Nedelnik J."/>
            <person name="Repkova J."/>
        </authorList>
    </citation>
    <scope>NUCLEOTIDE SEQUENCE [LARGE SCALE GENOMIC DNA]</scope>
    <source>
        <strain evidence="2">cv. 10/8</strain>
        <tissue evidence="1">Leaf</tissue>
    </source>
</reference>
<dbReference type="Proteomes" id="UP000265520">
    <property type="component" value="Unassembled WGS sequence"/>
</dbReference>
<dbReference type="EMBL" id="LXQA010326001">
    <property type="protein sequence ID" value="MCI44091.1"/>
    <property type="molecule type" value="Genomic_DNA"/>
</dbReference>
<name>A0A392S5C1_9FABA</name>